<evidence type="ECO:0000313" key="1">
    <source>
        <dbReference type="EMBL" id="JAH82336.1"/>
    </source>
</evidence>
<reference evidence="1" key="2">
    <citation type="journal article" date="2015" name="Fish Shellfish Immunol.">
        <title>Early steps in the European eel (Anguilla anguilla)-Vibrio vulnificus interaction in the gills: Role of the RtxA13 toxin.</title>
        <authorList>
            <person name="Callol A."/>
            <person name="Pajuelo D."/>
            <person name="Ebbesson L."/>
            <person name="Teles M."/>
            <person name="MacKenzie S."/>
            <person name="Amaro C."/>
        </authorList>
    </citation>
    <scope>NUCLEOTIDE SEQUENCE</scope>
</reference>
<accession>A0A0E9VW73</accession>
<reference evidence="1" key="1">
    <citation type="submission" date="2014-11" db="EMBL/GenBank/DDBJ databases">
        <authorList>
            <person name="Amaro Gonzalez C."/>
        </authorList>
    </citation>
    <scope>NUCLEOTIDE SEQUENCE</scope>
</reference>
<dbReference type="AlphaFoldDB" id="A0A0E9VW73"/>
<name>A0A0E9VW73_ANGAN</name>
<dbReference type="EMBL" id="GBXM01026241">
    <property type="protein sequence ID" value="JAH82336.1"/>
    <property type="molecule type" value="Transcribed_RNA"/>
</dbReference>
<proteinExistence type="predicted"/>
<protein>
    <submittedName>
        <fullName evidence="1">Uncharacterized protein</fullName>
    </submittedName>
</protein>
<organism evidence="1">
    <name type="scientific">Anguilla anguilla</name>
    <name type="common">European freshwater eel</name>
    <name type="synonym">Muraena anguilla</name>
    <dbReference type="NCBI Taxonomy" id="7936"/>
    <lineage>
        <taxon>Eukaryota</taxon>
        <taxon>Metazoa</taxon>
        <taxon>Chordata</taxon>
        <taxon>Craniata</taxon>
        <taxon>Vertebrata</taxon>
        <taxon>Euteleostomi</taxon>
        <taxon>Actinopterygii</taxon>
        <taxon>Neopterygii</taxon>
        <taxon>Teleostei</taxon>
        <taxon>Anguilliformes</taxon>
        <taxon>Anguillidae</taxon>
        <taxon>Anguilla</taxon>
    </lineage>
</organism>
<sequence length="21" mass="2488">MHTSENVIDKLSTLILLCYFF</sequence>